<evidence type="ECO:0000313" key="1">
    <source>
        <dbReference type="EMBL" id="CRZ11356.1"/>
    </source>
</evidence>
<dbReference type="SMART" id="SM00320">
    <property type="entry name" value="WD40"/>
    <property type="match status" value="6"/>
</dbReference>
<evidence type="ECO:0008006" key="2">
    <source>
        <dbReference type="Google" id="ProtNLM"/>
    </source>
</evidence>
<dbReference type="Pfam" id="PF00400">
    <property type="entry name" value="WD40"/>
    <property type="match status" value="1"/>
</dbReference>
<proteinExistence type="predicted"/>
<dbReference type="InterPro" id="IPR051150">
    <property type="entry name" value="SWT21/TCAB1_mRNA_Telomere"/>
</dbReference>
<dbReference type="PANTHER" id="PTHR13211:SF0">
    <property type="entry name" value="TELOMERASE CAJAL BODY PROTEIN 1"/>
    <property type="match status" value="1"/>
</dbReference>
<dbReference type="Gene3D" id="2.130.10.10">
    <property type="entry name" value="YVTN repeat-like/Quinoprotein amine dehydrogenase"/>
    <property type="match status" value="1"/>
</dbReference>
<dbReference type="AlphaFoldDB" id="A0A0H5RC78"/>
<organism evidence="1">
    <name type="scientific">Spongospora subterranea</name>
    <dbReference type="NCBI Taxonomy" id="70186"/>
    <lineage>
        <taxon>Eukaryota</taxon>
        <taxon>Sar</taxon>
        <taxon>Rhizaria</taxon>
        <taxon>Endomyxa</taxon>
        <taxon>Phytomyxea</taxon>
        <taxon>Plasmodiophorida</taxon>
        <taxon>Plasmodiophoridae</taxon>
        <taxon>Spongospora</taxon>
    </lineage>
</organism>
<dbReference type="InterPro" id="IPR036322">
    <property type="entry name" value="WD40_repeat_dom_sf"/>
</dbReference>
<dbReference type="EMBL" id="HACM01010914">
    <property type="protein sequence ID" value="CRZ11356.1"/>
    <property type="molecule type" value="Transcribed_RNA"/>
</dbReference>
<name>A0A0H5RC78_9EUKA</name>
<dbReference type="PANTHER" id="PTHR13211">
    <property type="entry name" value="TELOMERASE CAJAL BODY PROTEIN 1"/>
    <property type="match status" value="1"/>
</dbReference>
<dbReference type="SUPFAM" id="SSF50978">
    <property type="entry name" value="WD40 repeat-like"/>
    <property type="match status" value="1"/>
</dbReference>
<protein>
    <recommendedName>
        <fullName evidence="2">Anaphase-promoting complex subunit 4 WD40 domain-containing protein</fullName>
    </recommendedName>
</protein>
<dbReference type="InterPro" id="IPR015943">
    <property type="entry name" value="WD40/YVTN_repeat-like_dom_sf"/>
</dbReference>
<feature type="non-terminal residue" evidence="1">
    <location>
        <position position="1"/>
    </location>
</feature>
<sequence length="376" mass="41969">INNSSNAVMELLWSSDQANCCYKNVHWSPDGTCVLAGLDDGRVELYEAAVDADNQFVLRKVFDVREPEIVYDYCWNPTMSSVDPSSCFFATTGRDQPIHIWDAFTGSFKSSLSGKTDGDELHPCLSIKMNRDGQTLYGGVKDGVFIFDIEREDCRFWNMHDKHGGDFWGLVSTIACQPGPDQGDLIAVGSYSGMVAVFDQRSKTHLLTMSSHDRGVSVVKFSPCGMFLWSGGRCVGDILCWDIRYAQQPLHRLSREQYNNQRIDFDLDRSGRFVVAGDQNGRVVAYDVLEAPILPSEDATPEYWKTQVGPGDCCNGISLHPTAQFAVTSSGMRHFALDDESLPEPPVDYCLRLWKIELDVERTAQSTSAPLNNDLQ</sequence>
<dbReference type="InterPro" id="IPR001680">
    <property type="entry name" value="WD40_rpt"/>
</dbReference>
<reference evidence="1" key="1">
    <citation type="submission" date="2015-04" db="EMBL/GenBank/DDBJ databases">
        <title>The genome sequence of the plant pathogenic Rhizarian Plasmodiophora brassicae reveals insights in its biotrophic life cycle and the origin of chitin synthesis.</title>
        <authorList>
            <person name="Schwelm A."/>
            <person name="Fogelqvist J."/>
            <person name="Knaust A."/>
            <person name="Julke S."/>
            <person name="Lilja T."/>
            <person name="Dhandapani V."/>
            <person name="Bonilla-Rosso G."/>
            <person name="Karlsson M."/>
            <person name="Shevchenko A."/>
            <person name="Choi S.R."/>
            <person name="Kim H.G."/>
            <person name="Park J.Y."/>
            <person name="Lim Y.P."/>
            <person name="Ludwig-Muller J."/>
            <person name="Dixelius C."/>
        </authorList>
    </citation>
    <scope>NUCLEOTIDE SEQUENCE</scope>
    <source>
        <tissue evidence="1">Potato root galls</tissue>
    </source>
</reference>
<accession>A0A0H5RC78</accession>